<dbReference type="InterPro" id="IPR006175">
    <property type="entry name" value="YjgF/YER057c/UK114"/>
</dbReference>
<protein>
    <recommendedName>
        <fullName evidence="3">RidA family protein</fullName>
    </recommendedName>
</protein>
<evidence type="ECO:0008006" key="3">
    <source>
        <dbReference type="Google" id="ProtNLM"/>
    </source>
</evidence>
<sequence length="116" mass="12669">MDIQRINPTKRWSDVTVFNGIAHFVEVAEQDTSADMTGQVNQIFAQAEEMLASVGSDKSRLLSVTIYVTDFANFDALNTAWEAWLPEGCAPSRACVKVELADPNLLVEMAFVAAAS</sequence>
<proteinExistence type="predicted"/>
<dbReference type="PANTHER" id="PTHR47328:SF1">
    <property type="entry name" value="RUTC FAMILY PROTEIN YOAB"/>
    <property type="match status" value="1"/>
</dbReference>
<dbReference type="Proteomes" id="UP000241346">
    <property type="component" value="Unassembled WGS sequence"/>
</dbReference>
<dbReference type="PANTHER" id="PTHR47328">
    <property type="match status" value="1"/>
</dbReference>
<dbReference type="OrthoDB" id="6899345at2"/>
<evidence type="ECO:0000313" key="2">
    <source>
        <dbReference type="Proteomes" id="UP000241346"/>
    </source>
</evidence>
<dbReference type="CDD" id="cd06150">
    <property type="entry name" value="YjgF_YER057c_UK114_like_2"/>
    <property type="match status" value="1"/>
</dbReference>
<dbReference type="Gene3D" id="3.30.1330.40">
    <property type="entry name" value="RutC-like"/>
    <property type="match status" value="1"/>
</dbReference>
<dbReference type="InterPro" id="IPR035959">
    <property type="entry name" value="RutC-like_sf"/>
</dbReference>
<dbReference type="SUPFAM" id="SSF55298">
    <property type="entry name" value="YjgF-like"/>
    <property type="match status" value="1"/>
</dbReference>
<accession>A0A2T3N865</accession>
<dbReference type="RefSeq" id="WP_107300083.1">
    <property type="nucleotide sequence ID" value="NZ_PYMB01000015.1"/>
</dbReference>
<dbReference type="Pfam" id="PF01042">
    <property type="entry name" value="Ribonuc_L-PSP"/>
    <property type="match status" value="1"/>
</dbReference>
<name>A0A2T3N865_9GAMM</name>
<organism evidence="1 2">
    <name type="scientific">Photobacterium rosenbergii</name>
    <dbReference type="NCBI Taxonomy" id="294936"/>
    <lineage>
        <taxon>Bacteria</taxon>
        <taxon>Pseudomonadati</taxon>
        <taxon>Pseudomonadota</taxon>
        <taxon>Gammaproteobacteria</taxon>
        <taxon>Vibrionales</taxon>
        <taxon>Vibrionaceae</taxon>
        <taxon>Photobacterium</taxon>
    </lineage>
</organism>
<reference evidence="1 2" key="1">
    <citation type="submission" date="2018-03" db="EMBL/GenBank/DDBJ databases">
        <title>Whole genome sequencing of Histamine producing bacteria.</title>
        <authorList>
            <person name="Butler K."/>
        </authorList>
    </citation>
    <scope>NUCLEOTIDE SEQUENCE [LARGE SCALE GENOMIC DNA]</scope>
    <source>
        <strain evidence="1 2">DSM 19138</strain>
    </source>
</reference>
<gene>
    <name evidence="1" type="ORF">C9J01_20895</name>
</gene>
<dbReference type="AlphaFoldDB" id="A0A2T3N865"/>
<dbReference type="EMBL" id="PYMB01000015">
    <property type="protein sequence ID" value="PSW09387.1"/>
    <property type="molecule type" value="Genomic_DNA"/>
</dbReference>
<comment type="caution">
    <text evidence="1">The sequence shown here is derived from an EMBL/GenBank/DDBJ whole genome shotgun (WGS) entry which is preliminary data.</text>
</comment>
<dbReference type="InterPro" id="IPR035709">
    <property type="entry name" value="YoaB-like"/>
</dbReference>
<evidence type="ECO:0000313" key="1">
    <source>
        <dbReference type="EMBL" id="PSW09387.1"/>
    </source>
</evidence>